<feature type="region of interest" description="Disordered" evidence="1">
    <location>
        <begin position="136"/>
        <end position="235"/>
    </location>
</feature>
<feature type="compositionally biased region" description="Basic and acidic residues" evidence="1">
    <location>
        <begin position="177"/>
        <end position="194"/>
    </location>
</feature>
<protein>
    <submittedName>
        <fullName evidence="2">Uncharacterized protein</fullName>
    </submittedName>
</protein>
<keyword evidence="3" id="KW-1185">Reference proteome</keyword>
<feature type="compositionally biased region" description="Acidic residues" evidence="1">
    <location>
        <begin position="195"/>
        <end position="212"/>
    </location>
</feature>
<evidence type="ECO:0000313" key="2">
    <source>
        <dbReference type="EMBL" id="KAF6232435.1"/>
    </source>
</evidence>
<name>A0A8H6FPT6_9LECA</name>
<organism evidence="2 3">
    <name type="scientific">Letharia columbiana</name>
    <dbReference type="NCBI Taxonomy" id="112416"/>
    <lineage>
        <taxon>Eukaryota</taxon>
        <taxon>Fungi</taxon>
        <taxon>Dikarya</taxon>
        <taxon>Ascomycota</taxon>
        <taxon>Pezizomycotina</taxon>
        <taxon>Lecanoromycetes</taxon>
        <taxon>OSLEUM clade</taxon>
        <taxon>Lecanoromycetidae</taxon>
        <taxon>Lecanorales</taxon>
        <taxon>Lecanorineae</taxon>
        <taxon>Parmeliaceae</taxon>
        <taxon>Letharia</taxon>
    </lineage>
</organism>
<gene>
    <name evidence="2" type="ORF">HO173_009314</name>
</gene>
<proteinExistence type="predicted"/>
<dbReference type="EMBL" id="JACCJC010000048">
    <property type="protein sequence ID" value="KAF6232435.1"/>
    <property type="molecule type" value="Genomic_DNA"/>
</dbReference>
<evidence type="ECO:0000256" key="1">
    <source>
        <dbReference type="SAM" id="MobiDB-lite"/>
    </source>
</evidence>
<dbReference type="OrthoDB" id="5385024at2759"/>
<dbReference type="GeneID" id="59290966"/>
<dbReference type="AlphaFoldDB" id="A0A8H6FPT6"/>
<accession>A0A8H6FPT6</accession>
<dbReference type="RefSeq" id="XP_037161862.1">
    <property type="nucleotide sequence ID" value="XM_037311205.1"/>
</dbReference>
<reference evidence="2 3" key="1">
    <citation type="journal article" date="2020" name="Genomics">
        <title>Complete, high-quality genomes from long-read metagenomic sequencing of two wolf lichen thalli reveals enigmatic genome architecture.</title>
        <authorList>
            <person name="McKenzie S.K."/>
            <person name="Walston R.F."/>
            <person name="Allen J.L."/>
        </authorList>
    </citation>
    <scope>NUCLEOTIDE SEQUENCE [LARGE SCALE GENOMIC DNA]</scope>
    <source>
        <strain evidence="2">WasteWater2</strain>
    </source>
</reference>
<sequence length="249" mass="27602">MPIPHPSFLYRESTEPPTVPLPLEARKIHFCHSALLGVNPYSSSHLYQRVGPWTILNPSGVGTYIPTGYAFRHDMVHGGRCARTVAENEVKCYVRTLVCKGGKLEGWWPRTENYRGDGHCFDCIFLRPNNFGCTIDAEPAADTPEPGTPSPEEPQPDIQIVGMWDPSPEPATAGSEADPRGSEAPETAPAREESVEYDESQAGDTSSDDESDGVSPTAHVEREARRQSEARMETRRLMLAEQMRRVHEA</sequence>
<feature type="compositionally biased region" description="Basic and acidic residues" evidence="1">
    <location>
        <begin position="219"/>
        <end position="235"/>
    </location>
</feature>
<dbReference type="Proteomes" id="UP000578531">
    <property type="component" value="Unassembled WGS sequence"/>
</dbReference>
<comment type="caution">
    <text evidence="2">The sequence shown here is derived from an EMBL/GenBank/DDBJ whole genome shotgun (WGS) entry which is preliminary data.</text>
</comment>
<evidence type="ECO:0000313" key="3">
    <source>
        <dbReference type="Proteomes" id="UP000578531"/>
    </source>
</evidence>